<keyword evidence="2" id="KW-1185">Reference proteome</keyword>
<gene>
    <name evidence="3" type="primary">LOC26532124</name>
</gene>
<evidence type="ECO:0000313" key="3">
    <source>
        <dbReference type="RefSeq" id="XP_033238982.1"/>
    </source>
</evidence>
<reference evidence="3" key="1">
    <citation type="submission" date="2025-08" db="UniProtKB">
        <authorList>
            <consortium name="RefSeq"/>
        </authorList>
    </citation>
    <scope>IDENTIFICATION</scope>
    <source>
        <strain evidence="3">MV-25-SWS-2005</strain>
        <tissue evidence="3">Whole body</tissue>
    </source>
</reference>
<evidence type="ECO:0000313" key="2">
    <source>
        <dbReference type="Proteomes" id="UP000001819"/>
    </source>
</evidence>
<sequence length="112" mass="11864">MKNDFPPVEKLSVCVCLFVLVLRPLFLGGAKRGGKRGGSKREGNGQSKPNGSQTESRRQAAGSRRQAAGGRKTGGRQAQRQHVAHALAKSNLHTNVAKALHRAGERGREGGG</sequence>
<proteinExistence type="predicted"/>
<evidence type="ECO:0000256" key="1">
    <source>
        <dbReference type="SAM" id="MobiDB-lite"/>
    </source>
</evidence>
<dbReference type="Proteomes" id="UP000001819">
    <property type="component" value="Chromosome X"/>
</dbReference>
<dbReference type="AlphaFoldDB" id="A0A6I8W6Q1"/>
<name>A0A6I8W6Q1_DROPS</name>
<protein>
    <submittedName>
        <fullName evidence="3">Uncharacterized protein isoform X2</fullName>
    </submittedName>
</protein>
<feature type="compositionally biased region" description="Basic and acidic residues" evidence="1">
    <location>
        <begin position="102"/>
        <end position="112"/>
    </location>
</feature>
<accession>A0A6I8W6Q1</accession>
<feature type="region of interest" description="Disordered" evidence="1">
    <location>
        <begin position="29"/>
        <end position="112"/>
    </location>
</feature>
<dbReference type="RefSeq" id="XP_033238982.1">
    <property type="nucleotide sequence ID" value="XM_033383091.1"/>
</dbReference>
<feature type="compositionally biased region" description="Low complexity" evidence="1">
    <location>
        <begin position="59"/>
        <end position="70"/>
    </location>
</feature>
<organism evidence="2 3">
    <name type="scientific">Drosophila pseudoobscura pseudoobscura</name>
    <name type="common">Fruit fly</name>
    <dbReference type="NCBI Taxonomy" id="46245"/>
    <lineage>
        <taxon>Eukaryota</taxon>
        <taxon>Metazoa</taxon>
        <taxon>Ecdysozoa</taxon>
        <taxon>Arthropoda</taxon>
        <taxon>Hexapoda</taxon>
        <taxon>Insecta</taxon>
        <taxon>Pterygota</taxon>
        <taxon>Neoptera</taxon>
        <taxon>Endopterygota</taxon>
        <taxon>Diptera</taxon>
        <taxon>Brachycera</taxon>
        <taxon>Muscomorpha</taxon>
        <taxon>Ephydroidea</taxon>
        <taxon>Drosophilidae</taxon>
        <taxon>Drosophila</taxon>
        <taxon>Sophophora</taxon>
    </lineage>
</organism>